<organism evidence="1 2">
    <name type="scientific">Anaerobiospirillum thomasii</name>
    <dbReference type="NCBI Taxonomy" id="179995"/>
    <lineage>
        <taxon>Bacteria</taxon>
        <taxon>Pseudomonadati</taxon>
        <taxon>Pseudomonadota</taxon>
        <taxon>Gammaproteobacteria</taxon>
        <taxon>Aeromonadales</taxon>
        <taxon>Succinivibrionaceae</taxon>
        <taxon>Anaerobiospirillum</taxon>
    </lineage>
</organism>
<sequence length="65" mass="7581">MRHFKFYSPVHIAKHVRAFFSGVFTIQGIGTFRFEFGRVIVEKSQELTLKQVAREINALLQAQKQ</sequence>
<dbReference type="AlphaFoldDB" id="A0A2X0WKF2"/>
<dbReference type="OrthoDB" id="5588896at2"/>
<name>A0A2X0WKF2_9GAMM</name>
<dbReference type="InterPro" id="IPR009491">
    <property type="entry name" value="DUF1107"/>
</dbReference>
<evidence type="ECO:0000313" key="1">
    <source>
        <dbReference type="EMBL" id="SPT70917.1"/>
    </source>
</evidence>
<dbReference type="EMBL" id="UAPV01000001">
    <property type="protein sequence ID" value="SPT70917.1"/>
    <property type="molecule type" value="Genomic_DNA"/>
</dbReference>
<dbReference type="Proteomes" id="UP000250086">
    <property type="component" value="Unassembled WGS sequence"/>
</dbReference>
<accession>A0A2X0WKF2</accession>
<reference evidence="1 2" key="1">
    <citation type="submission" date="2018-06" db="EMBL/GenBank/DDBJ databases">
        <authorList>
            <consortium name="Pathogen Informatics"/>
            <person name="Doyle S."/>
        </authorList>
    </citation>
    <scope>NUCLEOTIDE SEQUENCE [LARGE SCALE GENOMIC DNA]</scope>
    <source>
        <strain evidence="1 2">NCTC13093</strain>
    </source>
</reference>
<proteinExistence type="predicted"/>
<dbReference type="RefSeq" id="WP_113744930.1">
    <property type="nucleotide sequence ID" value="NZ_UAPU01000005.1"/>
</dbReference>
<keyword evidence="2" id="KW-1185">Reference proteome</keyword>
<protein>
    <submittedName>
        <fullName evidence="1">Protein of uncharacterized function (DUF1107)</fullName>
    </submittedName>
</protein>
<evidence type="ECO:0000313" key="2">
    <source>
        <dbReference type="Proteomes" id="UP000250086"/>
    </source>
</evidence>
<dbReference type="Gene3D" id="3.30.1910.10">
    <property type="entry name" value="so0334 like domain"/>
    <property type="match status" value="1"/>
</dbReference>
<dbReference type="Pfam" id="PF06526">
    <property type="entry name" value="DUF1107"/>
    <property type="match status" value="1"/>
</dbReference>
<gene>
    <name evidence="1" type="ORF">NCTC13093_02343</name>
</gene>